<dbReference type="RefSeq" id="WP_162319384.1">
    <property type="nucleotide sequence ID" value="NZ_JAHQXF010000004.1"/>
</dbReference>
<dbReference type="Gene3D" id="3.30.70.100">
    <property type="match status" value="1"/>
</dbReference>
<dbReference type="Proteomes" id="UP000766550">
    <property type="component" value="Unassembled WGS sequence"/>
</dbReference>
<sequence length="102" mass="11800">MEIVFITYESALAVDEIDSLFRERAERYRAMDGLLQKFYLRDEKNGRVGGIYVFESAASADALFESDIHASLREAYKVRDIDIARYQVMFPLYESADFPESP</sequence>
<name>A0A8J7YFH9_9EURY</name>
<accession>A0A8J7YFH9</accession>
<organism evidence="1 2">
    <name type="scientific">Haloarcula limicola</name>
    <dbReference type="NCBI Taxonomy" id="1429915"/>
    <lineage>
        <taxon>Archaea</taxon>
        <taxon>Methanobacteriati</taxon>
        <taxon>Methanobacteriota</taxon>
        <taxon>Stenosarchaea group</taxon>
        <taxon>Halobacteria</taxon>
        <taxon>Halobacteriales</taxon>
        <taxon>Haloarculaceae</taxon>
        <taxon>Haloarcula</taxon>
    </lineage>
</organism>
<proteinExistence type="predicted"/>
<dbReference type="AlphaFoldDB" id="A0A8J7YFH9"/>
<dbReference type="EMBL" id="JAHQXF010000004">
    <property type="protein sequence ID" value="MBV0926271.1"/>
    <property type="molecule type" value="Genomic_DNA"/>
</dbReference>
<keyword evidence="2" id="KW-1185">Reference proteome</keyword>
<reference evidence="1 2" key="1">
    <citation type="submission" date="2021-06" db="EMBL/GenBank/DDBJ databases">
        <title>New haloarchaea isolates fom saline soil.</title>
        <authorList>
            <person name="Duran-Viseras A."/>
            <person name="Sanchez-Porro C.S."/>
            <person name="Ventosa A."/>
        </authorList>
    </citation>
    <scope>NUCLEOTIDE SEQUENCE [LARGE SCALE GENOMIC DNA]</scope>
    <source>
        <strain evidence="1 2">JCM 183640</strain>
    </source>
</reference>
<comment type="caution">
    <text evidence="1">The sequence shown here is derived from an EMBL/GenBank/DDBJ whole genome shotgun (WGS) entry which is preliminary data.</text>
</comment>
<protein>
    <submittedName>
        <fullName evidence="1">YdhR family protein</fullName>
    </submittedName>
</protein>
<evidence type="ECO:0000313" key="1">
    <source>
        <dbReference type="EMBL" id="MBV0926271.1"/>
    </source>
</evidence>
<dbReference type="InterPro" id="IPR011008">
    <property type="entry name" value="Dimeric_a/b-barrel"/>
</dbReference>
<dbReference type="InterPro" id="IPR014910">
    <property type="entry name" value="YdhR"/>
</dbReference>
<dbReference type="SUPFAM" id="SSF54909">
    <property type="entry name" value="Dimeric alpha+beta barrel"/>
    <property type="match status" value="1"/>
</dbReference>
<dbReference type="OrthoDB" id="285008at2157"/>
<dbReference type="Pfam" id="PF08803">
    <property type="entry name" value="ydhR"/>
    <property type="match status" value="1"/>
</dbReference>
<evidence type="ECO:0000313" key="2">
    <source>
        <dbReference type="Proteomes" id="UP000766550"/>
    </source>
</evidence>
<gene>
    <name evidence="1" type="ORF">KTS45_18855</name>
</gene>